<feature type="signal peptide" evidence="1">
    <location>
        <begin position="1"/>
        <end position="22"/>
    </location>
</feature>
<keyword evidence="4" id="KW-1185">Reference proteome</keyword>
<reference evidence="4" key="1">
    <citation type="journal article" date="2019" name="Int. J. Syst. Evol. Microbiol.">
        <title>The Global Catalogue of Microorganisms (GCM) 10K type strain sequencing project: providing services to taxonomists for standard genome sequencing and annotation.</title>
        <authorList>
            <consortium name="The Broad Institute Genomics Platform"/>
            <consortium name="The Broad Institute Genome Sequencing Center for Infectious Disease"/>
            <person name="Wu L."/>
            <person name="Ma J."/>
        </authorList>
    </citation>
    <scope>NUCLEOTIDE SEQUENCE [LARGE SCALE GENOMIC DNA]</scope>
    <source>
        <strain evidence="4">KCTC 42211</strain>
    </source>
</reference>
<gene>
    <name evidence="3" type="ORF">ACFOM9_16170</name>
</gene>
<keyword evidence="3" id="KW-0378">Hydrolase</keyword>
<accession>A0ABV7UZ41</accession>
<dbReference type="PANTHER" id="PTHR21666:SF270">
    <property type="entry name" value="MUREIN HYDROLASE ACTIVATOR ENVC"/>
    <property type="match status" value="1"/>
</dbReference>
<feature type="chain" id="PRO_5046516503" evidence="1">
    <location>
        <begin position="23"/>
        <end position="387"/>
    </location>
</feature>
<dbReference type="EMBL" id="JBHRYF010000023">
    <property type="protein sequence ID" value="MFC3661597.1"/>
    <property type="molecule type" value="Genomic_DNA"/>
</dbReference>
<dbReference type="PANTHER" id="PTHR21666">
    <property type="entry name" value="PEPTIDASE-RELATED"/>
    <property type="match status" value="1"/>
</dbReference>
<dbReference type="EC" id="3.4.-.-" evidence="3"/>
<dbReference type="GO" id="GO:0016787">
    <property type="term" value="F:hydrolase activity"/>
    <property type="evidence" value="ECO:0007669"/>
    <property type="project" value="UniProtKB-KW"/>
</dbReference>
<feature type="domain" description="M23ase beta-sheet core" evidence="2">
    <location>
        <begin position="228"/>
        <end position="328"/>
    </location>
</feature>
<dbReference type="Proteomes" id="UP001595724">
    <property type="component" value="Unassembled WGS sequence"/>
</dbReference>
<keyword evidence="1" id="KW-0732">Signal</keyword>
<dbReference type="RefSeq" id="WP_386713319.1">
    <property type="nucleotide sequence ID" value="NZ_JBHRYF010000023.1"/>
</dbReference>
<evidence type="ECO:0000313" key="4">
    <source>
        <dbReference type="Proteomes" id="UP001595724"/>
    </source>
</evidence>
<dbReference type="InterPro" id="IPR011055">
    <property type="entry name" value="Dup_hybrid_motif"/>
</dbReference>
<dbReference type="CDD" id="cd12797">
    <property type="entry name" value="M23_peptidase"/>
    <property type="match status" value="1"/>
</dbReference>
<evidence type="ECO:0000256" key="1">
    <source>
        <dbReference type="SAM" id="SignalP"/>
    </source>
</evidence>
<name>A0ABV7UZ41_9GAMM</name>
<evidence type="ECO:0000259" key="2">
    <source>
        <dbReference type="Pfam" id="PF01551"/>
    </source>
</evidence>
<dbReference type="SUPFAM" id="SSF51261">
    <property type="entry name" value="Duplicated hybrid motif"/>
    <property type="match status" value="1"/>
</dbReference>
<evidence type="ECO:0000313" key="3">
    <source>
        <dbReference type="EMBL" id="MFC3661597.1"/>
    </source>
</evidence>
<sequence>MADSPRVAWRALAGLLVCLANAAPVAAGVVLTQSFDLQVPAVPRAVPVNGRHLLRHELHLTNFGREPLVPVSIEVRDADAGSMLARIEGPALAQLLAIPGSDRQGMGPPAIAPGMRAVAYLDIMLPGEVPTALEHRVEYRVAGGDGSNGAVEGARVAVDSRPPPVLGRPLRGGPWVAVHSPAWPRGHRRALYALDGRVRIPGRFAIDWVRVDTRGHIADGDPDRVDDAPGYGADVLAVTDATVSAVRNDVQESSTISGHRPHALADASGNYVALDLGDGRHAFYEHLQPGSIRVRPGQRVRRGEVIAALGFTGDSTGPHLHFHVADGSSPLGAEGIPFVIDRFRVLGHYPDIGTLGAAPWLPPAAERPALHLMEWPASNVVVDFNTD</sequence>
<organism evidence="3 4">
    <name type="scientific">Luteimonas notoginsengisoli</name>
    <dbReference type="NCBI Taxonomy" id="1578200"/>
    <lineage>
        <taxon>Bacteria</taxon>
        <taxon>Pseudomonadati</taxon>
        <taxon>Pseudomonadota</taxon>
        <taxon>Gammaproteobacteria</taxon>
        <taxon>Lysobacterales</taxon>
        <taxon>Lysobacteraceae</taxon>
        <taxon>Luteimonas</taxon>
    </lineage>
</organism>
<dbReference type="InterPro" id="IPR050570">
    <property type="entry name" value="Cell_wall_metabolism_enzyme"/>
</dbReference>
<protein>
    <submittedName>
        <fullName evidence="3">M23 family metallopeptidase</fullName>
        <ecNumber evidence="3">3.4.-.-</ecNumber>
    </submittedName>
</protein>
<proteinExistence type="predicted"/>
<dbReference type="InterPro" id="IPR016047">
    <property type="entry name" value="M23ase_b-sheet_dom"/>
</dbReference>
<dbReference type="Pfam" id="PF01551">
    <property type="entry name" value="Peptidase_M23"/>
    <property type="match status" value="1"/>
</dbReference>
<comment type="caution">
    <text evidence="3">The sequence shown here is derived from an EMBL/GenBank/DDBJ whole genome shotgun (WGS) entry which is preliminary data.</text>
</comment>
<dbReference type="Gene3D" id="2.70.70.10">
    <property type="entry name" value="Glucose Permease (Domain IIA)"/>
    <property type="match status" value="1"/>
</dbReference>